<evidence type="ECO:0000313" key="2">
    <source>
        <dbReference type="EMBL" id="RKP34377.1"/>
    </source>
</evidence>
<evidence type="ECO:0000256" key="1">
    <source>
        <dbReference type="SAM" id="MobiDB-lite"/>
    </source>
</evidence>
<evidence type="ECO:0000313" key="3">
    <source>
        <dbReference type="Proteomes" id="UP000268162"/>
    </source>
</evidence>
<dbReference type="Pfam" id="PF05742">
    <property type="entry name" value="TANGO2"/>
    <property type="match status" value="2"/>
</dbReference>
<protein>
    <submittedName>
        <fullName evidence="2">NRDE protein-domain-containing protein</fullName>
    </submittedName>
</protein>
<organism evidence="2 3">
    <name type="scientific">Dimargaris cristalligena</name>
    <dbReference type="NCBI Taxonomy" id="215637"/>
    <lineage>
        <taxon>Eukaryota</taxon>
        <taxon>Fungi</taxon>
        <taxon>Fungi incertae sedis</taxon>
        <taxon>Zoopagomycota</taxon>
        <taxon>Kickxellomycotina</taxon>
        <taxon>Dimargaritomycetes</taxon>
        <taxon>Dimargaritales</taxon>
        <taxon>Dimargaritaceae</taxon>
        <taxon>Dimargaris</taxon>
    </lineage>
</organism>
<name>A0A4P9ZM54_9FUNG</name>
<dbReference type="AlphaFoldDB" id="A0A4P9ZM54"/>
<gene>
    <name evidence="2" type="ORF">BJ085DRAFT_35995</name>
</gene>
<dbReference type="InterPro" id="IPR008551">
    <property type="entry name" value="TANGO2"/>
</dbReference>
<reference evidence="3" key="1">
    <citation type="journal article" date="2018" name="Nat. Microbiol.">
        <title>Leveraging single-cell genomics to expand the fungal tree of life.</title>
        <authorList>
            <person name="Ahrendt S.R."/>
            <person name="Quandt C.A."/>
            <person name="Ciobanu D."/>
            <person name="Clum A."/>
            <person name="Salamov A."/>
            <person name="Andreopoulos B."/>
            <person name="Cheng J.F."/>
            <person name="Woyke T."/>
            <person name="Pelin A."/>
            <person name="Henrissat B."/>
            <person name="Reynolds N.K."/>
            <person name="Benny G.L."/>
            <person name="Smith M.E."/>
            <person name="James T.Y."/>
            <person name="Grigoriev I.V."/>
        </authorList>
    </citation>
    <scope>NUCLEOTIDE SEQUENCE [LARGE SCALE GENOMIC DNA]</scope>
    <source>
        <strain evidence="3">RSA 468</strain>
    </source>
</reference>
<dbReference type="PANTHER" id="PTHR17985">
    <property type="entry name" value="SER/THR-RICH PROTEIN T10 IN DGCR REGION"/>
    <property type="match status" value="1"/>
</dbReference>
<accession>A0A4P9ZM54</accession>
<feature type="region of interest" description="Disordered" evidence="1">
    <location>
        <begin position="71"/>
        <end position="99"/>
    </location>
</feature>
<feature type="non-terminal residue" evidence="2">
    <location>
        <position position="242"/>
    </location>
</feature>
<proteinExistence type="predicted"/>
<sequence>MCIVFWYTCQDGPYKLVLASNRDEHLERVTKRADWWEFPHSDILAPRDLQAKVSGTWIGISKRGRIATLTNSHVEDTGNGRPIAGSGGSNSNSPGNANAPSAIAISTKISPTRPIHKLNLLGSPVAAAAGSPTTPAATHMLSLSSPPSRGILVRDFLEGVGESPLAYLQGMVQRREAPTYAGFNLLVGDLCQPTFAFLSNRSSTEPNVVRATPVHQVQAVSNGELNDPEWPRVQRGSLIFAE</sequence>
<keyword evidence="3" id="KW-1185">Reference proteome</keyword>
<dbReference type="PANTHER" id="PTHR17985:SF8">
    <property type="entry name" value="TRANSPORT AND GOLGI ORGANIZATION PROTEIN 2 HOMOLOG"/>
    <property type="match status" value="1"/>
</dbReference>
<dbReference type="Proteomes" id="UP000268162">
    <property type="component" value="Unassembled WGS sequence"/>
</dbReference>
<dbReference type="EMBL" id="ML003229">
    <property type="protein sequence ID" value="RKP34377.1"/>
    <property type="molecule type" value="Genomic_DNA"/>
</dbReference>
<feature type="compositionally biased region" description="Low complexity" evidence="1">
    <location>
        <begin position="89"/>
        <end position="99"/>
    </location>
</feature>